<accession>A0ABD0JJF6</accession>
<protein>
    <submittedName>
        <fullName evidence="2">Uncharacterized protein</fullName>
    </submittedName>
</protein>
<feature type="compositionally biased region" description="Basic and acidic residues" evidence="1">
    <location>
        <begin position="229"/>
        <end position="244"/>
    </location>
</feature>
<reference evidence="2 3" key="1">
    <citation type="journal article" date="2023" name="Sci. Data">
        <title>Genome assembly of the Korean intertidal mud-creeper Batillaria attramentaria.</title>
        <authorList>
            <person name="Patra A.K."/>
            <person name="Ho P.T."/>
            <person name="Jun S."/>
            <person name="Lee S.J."/>
            <person name="Kim Y."/>
            <person name="Won Y.J."/>
        </authorList>
    </citation>
    <scope>NUCLEOTIDE SEQUENCE [LARGE SCALE GENOMIC DNA]</scope>
    <source>
        <strain evidence="2">Wonlab-2016</strain>
    </source>
</reference>
<feature type="compositionally biased region" description="Basic and acidic residues" evidence="1">
    <location>
        <begin position="200"/>
        <end position="218"/>
    </location>
</feature>
<feature type="compositionally biased region" description="Polar residues" evidence="1">
    <location>
        <begin position="245"/>
        <end position="284"/>
    </location>
</feature>
<feature type="region of interest" description="Disordered" evidence="1">
    <location>
        <begin position="45"/>
        <end position="290"/>
    </location>
</feature>
<feature type="compositionally biased region" description="Polar residues" evidence="1">
    <location>
        <begin position="59"/>
        <end position="77"/>
    </location>
</feature>
<evidence type="ECO:0000313" key="2">
    <source>
        <dbReference type="EMBL" id="KAK7474989.1"/>
    </source>
</evidence>
<dbReference type="Proteomes" id="UP001519460">
    <property type="component" value="Unassembled WGS sequence"/>
</dbReference>
<comment type="caution">
    <text evidence="2">The sequence shown here is derived from an EMBL/GenBank/DDBJ whole genome shotgun (WGS) entry which is preliminary data.</text>
</comment>
<dbReference type="AlphaFoldDB" id="A0ABD0JJF6"/>
<feature type="compositionally biased region" description="Polar residues" evidence="1">
    <location>
        <begin position="176"/>
        <end position="199"/>
    </location>
</feature>
<evidence type="ECO:0000256" key="1">
    <source>
        <dbReference type="SAM" id="MobiDB-lite"/>
    </source>
</evidence>
<name>A0ABD0JJF6_9CAEN</name>
<dbReference type="EMBL" id="JACVVK020000419">
    <property type="protein sequence ID" value="KAK7474989.1"/>
    <property type="molecule type" value="Genomic_DNA"/>
</dbReference>
<organism evidence="2 3">
    <name type="scientific">Batillaria attramentaria</name>
    <dbReference type="NCBI Taxonomy" id="370345"/>
    <lineage>
        <taxon>Eukaryota</taxon>
        <taxon>Metazoa</taxon>
        <taxon>Spiralia</taxon>
        <taxon>Lophotrochozoa</taxon>
        <taxon>Mollusca</taxon>
        <taxon>Gastropoda</taxon>
        <taxon>Caenogastropoda</taxon>
        <taxon>Sorbeoconcha</taxon>
        <taxon>Cerithioidea</taxon>
        <taxon>Batillariidae</taxon>
        <taxon>Batillaria</taxon>
    </lineage>
</organism>
<proteinExistence type="predicted"/>
<feature type="compositionally biased region" description="Basic and acidic residues" evidence="1">
    <location>
        <begin position="121"/>
        <end position="133"/>
    </location>
</feature>
<evidence type="ECO:0000313" key="3">
    <source>
        <dbReference type="Proteomes" id="UP001519460"/>
    </source>
</evidence>
<feature type="compositionally biased region" description="Basic and acidic residues" evidence="1">
    <location>
        <begin position="157"/>
        <end position="175"/>
    </location>
</feature>
<feature type="compositionally biased region" description="Low complexity" evidence="1">
    <location>
        <begin position="134"/>
        <end position="147"/>
    </location>
</feature>
<keyword evidence="3" id="KW-1185">Reference proteome</keyword>
<gene>
    <name evidence="2" type="ORF">BaRGS_00033800</name>
</gene>
<sequence>MDARLVILDAMAPRGYKCNKDEDFTNLVGFWGLSESAITMKPMSAFRRSTGRGSEPRTSRSIPNEQAPSDHMNTASGYNVADDRVTEISEGLASPDMFSGMSSSGPSDRPCVVEISDSAEPLDKPSTDGETTGKETTSTGWETSSGGIVISSSATETDSHHPGTDSSSRPDDTTGKETSSTGLETSRTGKRISSSALETDSSRPGETDSETDSSRLEETDSVPQGTDSSRQDPDSQRSGLRTETDSTIPETDSALQANDSAAQESEVTEDLTTSDIPTTFTDSSVKAGDD</sequence>